<dbReference type="InterPro" id="IPR005122">
    <property type="entry name" value="Uracil-DNA_glycosylase-like"/>
</dbReference>
<name>A0A119CUK3_THIDE</name>
<proteinExistence type="inferred from homology"/>
<reference evidence="11 12" key="1">
    <citation type="journal article" date="2015" name="Appl. Environ. Microbiol.">
        <title>Aerobic and Anaerobic Thiosulfate Oxidation by a Cold-Adapted, Subglacial Chemoautotroph.</title>
        <authorList>
            <person name="Harrold Z.R."/>
            <person name="Skidmore M.L."/>
            <person name="Hamilton T.L."/>
            <person name="Desch L."/>
            <person name="Amada K."/>
            <person name="van Gelder W."/>
            <person name="Glover K."/>
            <person name="Roden E.E."/>
            <person name="Boyd E.S."/>
        </authorList>
    </citation>
    <scope>NUCLEOTIDE SEQUENCE [LARGE SCALE GENOMIC DNA]</scope>
    <source>
        <strain evidence="11 12">RG</strain>
    </source>
</reference>
<evidence type="ECO:0000313" key="11">
    <source>
        <dbReference type="EMBL" id="KVW93302.1"/>
    </source>
</evidence>
<dbReference type="PATRIC" id="fig|36861.3.peg.2673"/>
<dbReference type="OrthoDB" id="5290748at2"/>
<keyword evidence="12" id="KW-1185">Reference proteome</keyword>
<evidence type="ECO:0000256" key="7">
    <source>
        <dbReference type="ARBA" id="ARBA00023204"/>
    </source>
</evidence>
<dbReference type="Pfam" id="PF03167">
    <property type="entry name" value="UDG"/>
    <property type="match status" value="1"/>
</dbReference>
<dbReference type="SMART" id="SM00986">
    <property type="entry name" value="UDG"/>
    <property type="match status" value="1"/>
</dbReference>
<dbReference type="GO" id="GO:0033958">
    <property type="term" value="F:DNA-deoxyinosine glycosylase activity"/>
    <property type="evidence" value="ECO:0007669"/>
    <property type="project" value="InterPro"/>
</dbReference>
<protein>
    <recommendedName>
        <fullName evidence="9">Type-5 uracil-DNA glycosylase</fullName>
    </recommendedName>
</protein>
<dbReference type="SMART" id="SM00987">
    <property type="entry name" value="UreE_C"/>
    <property type="match status" value="1"/>
</dbReference>
<keyword evidence="3" id="KW-0227">DNA damage</keyword>
<keyword evidence="1" id="KW-0004">4Fe-4S</keyword>
<dbReference type="Proteomes" id="UP000064243">
    <property type="component" value="Unassembled WGS sequence"/>
</dbReference>
<keyword evidence="7" id="KW-0234">DNA repair</keyword>
<dbReference type="EMBL" id="LDUG01000048">
    <property type="protein sequence ID" value="KVW93302.1"/>
    <property type="molecule type" value="Genomic_DNA"/>
</dbReference>
<evidence type="ECO:0000256" key="8">
    <source>
        <dbReference type="ARBA" id="ARBA00023779"/>
    </source>
</evidence>
<dbReference type="GO" id="GO:0004844">
    <property type="term" value="F:uracil DNA N-glycosylase activity"/>
    <property type="evidence" value="ECO:0007669"/>
    <property type="project" value="InterPro"/>
</dbReference>
<dbReference type="CDD" id="cd10031">
    <property type="entry name" value="UDG-F5_TTUDGB_like"/>
    <property type="match status" value="1"/>
</dbReference>
<evidence type="ECO:0000256" key="9">
    <source>
        <dbReference type="ARBA" id="ARBA00023887"/>
    </source>
</evidence>
<dbReference type="GO" id="GO:0006284">
    <property type="term" value="P:base-excision repair"/>
    <property type="evidence" value="ECO:0007669"/>
    <property type="project" value="InterPro"/>
</dbReference>
<evidence type="ECO:0000256" key="3">
    <source>
        <dbReference type="ARBA" id="ARBA00022763"/>
    </source>
</evidence>
<keyword evidence="5" id="KW-0408">Iron</keyword>
<dbReference type="SUPFAM" id="SSF52141">
    <property type="entry name" value="Uracil-DNA glycosylase-like"/>
    <property type="match status" value="1"/>
</dbReference>
<dbReference type="RefSeq" id="WP_059758156.1">
    <property type="nucleotide sequence ID" value="NZ_LDUG01000048.1"/>
</dbReference>
<feature type="domain" description="Uracil-DNA glycosylase-like" evidence="10">
    <location>
        <begin position="33"/>
        <end position="200"/>
    </location>
</feature>
<dbReference type="GO" id="GO:0046872">
    <property type="term" value="F:metal ion binding"/>
    <property type="evidence" value="ECO:0007669"/>
    <property type="project" value="UniProtKB-KW"/>
</dbReference>
<dbReference type="PANTHER" id="PTHR33693">
    <property type="entry name" value="TYPE-5 URACIL-DNA GLYCOSYLASE"/>
    <property type="match status" value="1"/>
</dbReference>
<organism evidence="11 12">
    <name type="scientific">Thiobacillus denitrificans</name>
    <dbReference type="NCBI Taxonomy" id="36861"/>
    <lineage>
        <taxon>Bacteria</taxon>
        <taxon>Pseudomonadati</taxon>
        <taxon>Pseudomonadota</taxon>
        <taxon>Betaproteobacteria</taxon>
        <taxon>Nitrosomonadales</taxon>
        <taxon>Thiobacillaceae</taxon>
        <taxon>Thiobacillus</taxon>
    </lineage>
</organism>
<evidence type="ECO:0000313" key="12">
    <source>
        <dbReference type="Proteomes" id="UP000064243"/>
    </source>
</evidence>
<evidence type="ECO:0000259" key="10">
    <source>
        <dbReference type="SMART" id="SM00986"/>
    </source>
</evidence>
<dbReference type="GO" id="GO:0051539">
    <property type="term" value="F:4 iron, 4 sulfur cluster binding"/>
    <property type="evidence" value="ECO:0007669"/>
    <property type="project" value="UniProtKB-KW"/>
</dbReference>
<dbReference type="Gene3D" id="3.40.470.10">
    <property type="entry name" value="Uracil-DNA glycosylase-like domain"/>
    <property type="match status" value="1"/>
</dbReference>
<evidence type="ECO:0000256" key="6">
    <source>
        <dbReference type="ARBA" id="ARBA00023014"/>
    </source>
</evidence>
<dbReference type="InterPro" id="IPR051536">
    <property type="entry name" value="UDG_Type-4/5"/>
</dbReference>
<evidence type="ECO:0000256" key="5">
    <source>
        <dbReference type="ARBA" id="ARBA00023004"/>
    </source>
</evidence>
<evidence type="ECO:0000256" key="4">
    <source>
        <dbReference type="ARBA" id="ARBA00022801"/>
    </source>
</evidence>
<dbReference type="AlphaFoldDB" id="A0A119CUK3"/>
<dbReference type="STRING" id="1123392.GCA_000376425_01445"/>
<dbReference type="InterPro" id="IPR036895">
    <property type="entry name" value="Uracil-DNA_glycosylase-like_sf"/>
</dbReference>
<keyword evidence="6" id="KW-0411">Iron-sulfur</keyword>
<dbReference type="PANTHER" id="PTHR33693:SF3">
    <property type="entry name" value="TYPE-5 URACIL-DNA GLYCOSYLASE"/>
    <property type="match status" value="1"/>
</dbReference>
<dbReference type="eggNOG" id="COG1573">
    <property type="taxonomic scope" value="Bacteria"/>
</dbReference>
<comment type="similarity">
    <text evidence="8">Belongs to the uracil-DNA glycosylase (UDG) superfamily. Type 5 (UDGb) family.</text>
</comment>
<evidence type="ECO:0000256" key="2">
    <source>
        <dbReference type="ARBA" id="ARBA00022723"/>
    </source>
</evidence>
<dbReference type="InterPro" id="IPR044147">
    <property type="entry name" value="UdgB-like"/>
</dbReference>
<sequence length="207" mass="22811">MHFDLDCRACPRLATFLDEVRVRHPDYHARPVPAFGDPAPDLLIVGLAPGMHGANRSGRPFTGDYAGVLLYQTLHRFGYASAPESISADDGLTLTGCRITNAVKCLPPANKPEPGEIRECNRYLAAELAALPEHASILALGQIAHQAVLRAQGLKLKDYPFGHASDYRLPDGRRLVSSYHCSRYNTQTRRLTPDMFAAVFTRIQAED</sequence>
<keyword evidence="4" id="KW-0378">Hydrolase</keyword>
<evidence type="ECO:0000256" key="1">
    <source>
        <dbReference type="ARBA" id="ARBA00022485"/>
    </source>
</evidence>
<keyword evidence="2" id="KW-0479">Metal-binding</keyword>
<accession>A0A119CUK3</accession>
<comment type="caution">
    <text evidence="11">The sequence shown here is derived from an EMBL/GenBank/DDBJ whole genome shotgun (WGS) entry which is preliminary data.</text>
</comment>
<gene>
    <name evidence="11" type="ORF">ABW22_14275</name>
</gene>